<dbReference type="SUPFAM" id="SSF56112">
    <property type="entry name" value="Protein kinase-like (PK-like)"/>
    <property type="match status" value="1"/>
</dbReference>
<evidence type="ECO:0000313" key="3">
    <source>
        <dbReference type="Proteomes" id="UP001589793"/>
    </source>
</evidence>
<sequence length="347" mass="37059">MTHGTSAEPLLPAHPFLPPGFAPLREEGWTLPRAWPRSADHLLLDLRDPAGSAVAGQWFSDPERARAIAEATPGAERAGRIVLQRAGADRRLRPLAELLAAPGRRLVAHRPERRAVVQAGDRFLKLVRPGRLEEVRSQALLAAQLGVGAPEVLDADPATGSLTTRAVPGTPLTSVLSSSAALAGCRTAGAMIARLQQQGPRVLPGTLAEHDGADELAVVRRWQTLAERFTGLAPPRERPELPVLGSPVLVHRDLHDGQLILDGERAGLLDFDLAALGHPALDLANLLVHLELRSEQGLLADPAAATEAVLEGARAPAPVREAIPAFAEITRHRLRAVYAFRDPDALT</sequence>
<accession>A0ABV6RCM6</accession>
<organism evidence="2 3">
    <name type="scientific">Brachybacterium hainanense</name>
    <dbReference type="NCBI Taxonomy" id="1541174"/>
    <lineage>
        <taxon>Bacteria</taxon>
        <taxon>Bacillati</taxon>
        <taxon>Actinomycetota</taxon>
        <taxon>Actinomycetes</taxon>
        <taxon>Micrococcales</taxon>
        <taxon>Dermabacteraceae</taxon>
        <taxon>Brachybacterium</taxon>
    </lineage>
</organism>
<dbReference type="Gene3D" id="3.90.1200.10">
    <property type="match status" value="1"/>
</dbReference>
<proteinExistence type="predicted"/>
<gene>
    <name evidence="2" type="ORF">ACFFF6_12260</name>
</gene>
<keyword evidence="2" id="KW-0808">Transferase</keyword>
<dbReference type="GO" id="GO:0016740">
    <property type="term" value="F:transferase activity"/>
    <property type="evidence" value="ECO:0007669"/>
    <property type="project" value="UniProtKB-KW"/>
</dbReference>
<dbReference type="RefSeq" id="WP_376981098.1">
    <property type="nucleotide sequence ID" value="NZ_JBHLSV010000014.1"/>
</dbReference>
<keyword evidence="3" id="KW-1185">Reference proteome</keyword>
<protein>
    <submittedName>
        <fullName evidence="2">Aminoglycoside phosphotransferase family protein</fullName>
        <ecNumber evidence="2">2.7.1.-</ecNumber>
    </submittedName>
</protein>
<dbReference type="Proteomes" id="UP001589793">
    <property type="component" value="Unassembled WGS sequence"/>
</dbReference>
<name>A0ABV6RCM6_9MICO</name>
<evidence type="ECO:0000313" key="2">
    <source>
        <dbReference type="EMBL" id="MFC0674732.1"/>
    </source>
</evidence>
<comment type="caution">
    <text evidence="2">The sequence shown here is derived from an EMBL/GenBank/DDBJ whole genome shotgun (WGS) entry which is preliminary data.</text>
</comment>
<feature type="domain" description="Aminoglycoside phosphotransferase" evidence="1">
    <location>
        <begin position="120"/>
        <end position="305"/>
    </location>
</feature>
<dbReference type="Pfam" id="PF01636">
    <property type="entry name" value="APH"/>
    <property type="match status" value="1"/>
</dbReference>
<reference evidence="2 3" key="1">
    <citation type="submission" date="2024-09" db="EMBL/GenBank/DDBJ databases">
        <authorList>
            <person name="Sun Q."/>
            <person name="Mori K."/>
        </authorList>
    </citation>
    <scope>NUCLEOTIDE SEQUENCE [LARGE SCALE GENOMIC DNA]</scope>
    <source>
        <strain evidence="2 3">CICC 10874</strain>
    </source>
</reference>
<evidence type="ECO:0000259" key="1">
    <source>
        <dbReference type="Pfam" id="PF01636"/>
    </source>
</evidence>
<dbReference type="EC" id="2.7.1.-" evidence="2"/>
<dbReference type="InterPro" id="IPR011009">
    <property type="entry name" value="Kinase-like_dom_sf"/>
</dbReference>
<dbReference type="InterPro" id="IPR002575">
    <property type="entry name" value="Aminoglycoside_PTrfase"/>
</dbReference>
<dbReference type="EMBL" id="JBHLSV010000014">
    <property type="protein sequence ID" value="MFC0674732.1"/>
    <property type="molecule type" value="Genomic_DNA"/>
</dbReference>